<reference evidence="1 2" key="1">
    <citation type="journal article" date="2020" name="Appl. Environ. Microbiol.">
        <title>Genomic Characteristics of a Novel Species of Ammonia-Oxidizing Archaea from the Jiulong River Estuary.</title>
        <authorList>
            <person name="Zou D."/>
            <person name="Wan R."/>
            <person name="Han L."/>
            <person name="Xu M.N."/>
            <person name="Liu Y."/>
            <person name="Liu H."/>
            <person name="Kao S.J."/>
            <person name="Li M."/>
        </authorList>
    </citation>
    <scope>NUCLEOTIDE SEQUENCE [LARGE SCALE GENOMIC DNA]</scope>
    <source>
        <strain evidence="1">W1bin1</strain>
    </source>
</reference>
<accession>A0AC60VXW1</accession>
<evidence type="ECO:0000313" key="1">
    <source>
        <dbReference type="EMBL" id="MBA4452296.1"/>
    </source>
</evidence>
<proteinExistence type="predicted"/>
<comment type="caution">
    <text evidence="1">The sequence shown here is derived from an EMBL/GenBank/DDBJ whole genome shotgun (WGS) entry which is preliminary data.</text>
</comment>
<evidence type="ECO:0000313" key="2">
    <source>
        <dbReference type="Proteomes" id="UP000559653"/>
    </source>
</evidence>
<sequence>MQAYVLLNCETGSETGLISELKKIPEITEVNGIWGKYDIFLKICSDDPEGIDKIVSRLRNQKSITNSYTMHVLYGQGGTIDELESGRS</sequence>
<gene>
    <name evidence="1" type="ORF">H2B03_03860</name>
</gene>
<dbReference type="EMBL" id="JACEMZ010000016">
    <property type="protein sequence ID" value="MBA4452296.1"/>
    <property type="molecule type" value="Genomic_DNA"/>
</dbReference>
<organism evidence="1 2">
    <name type="scientific">Candidatus Nitrosomaritimum aestuariumsis</name>
    <dbReference type="NCBI Taxonomy" id="3342354"/>
    <lineage>
        <taxon>Archaea</taxon>
        <taxon>Nitrososphaerota</taxon>
        <taxon>Nitrososphaeria</taxon>
        <taxon>Nitrosopumilales</taxon>
        <taxon>Nitrosopumilaceae</taxon>
        <taxon>Candidatus Nitrosomaritimum</taxon>
    </lineage>
</organism>
<name>A0AC60VXW1_9ARCH</name>
<protein>
    <submittedName>
        <fullName evidence="1">Lrp/AsnC ligand binding domain-containing protein</fullName>
    </submittedName>
</protein>
<dbReference type="Proteomes" id="UP000559653">
    <property type="component" value="Unassembled WGS sequence"/>
</dbReference>